<reference evidence="2" key="2">
    <citation type="journal article" date="2023" name="Science">
        <title>Genomic signatures of disease resistance in endangered staghorn corals.</title>
        <authorList>
            <person name="Vollmer S.V."/>
            <person name="Selwyn J.D."/>
            <person name="Despard B.A."/>
            <person name="Roesel C.L."/>
        </authorList>
    </citation>
    <scope>NUCLEOTIDE SEQUENCE</scope>
    <source>
        <strain evidence="2">K2</strain>
    </source>
</reference>
<dbReference type="SUPFAM" id="SSF56436">
    <property type="entry name" value="C-type lectin-like"/>
    <property type="match status" value="1"/>
</dbReference>
<dbReference type="PROSITE" id="PS50041">
    <property type="entry name" value="C_TYPE_LECTIN_2"/>
    <property type="match status" value="1"/>
</dbReference>
<dbReference type="AlphaFoldDB" id="A0AAD9Q7T0"/>
<dbReference type="InterPro" id="IPR050111">
    <property type="entry name" value="C-type_lectin/snaclec_domain"/>
</dbReference>
<dbReference type="EMBL" id="JARQWQ010000056">
    <property type="protein sequence ID" value="KAK2556331.1"/>
    <property type="molecule type" value="Genomic_DNA"/>
</dbReference>
<dbReference type="PANTHER" id="PTHR22803">
    <property type="entry name" value="MANNOSE, PHOSPHOLIPASE, LECTIN RECEPTOR RELATED"/>
    <property type="match status" value="1"/>
</dbReference>
<dbReference type="Proteomes" id="UP001249851">
    <property type="component" value="Unassembled WGS sequence"/>
</dbReference>
<organism evidence="2 3">
    <name type="scientific">Acropora cervicornis</name>
    <name type="common">Staghorn coral</name>
    <dbReference type="NCBI Taxonomy" id="6130"/>
    <lineage>
        <taxon>Eukaryota</taxon>
        <taxon>Metazoa</taxon>
        <taxon>Cnidaria</taxon>
        <taxon>Anthozoa</taxon>
        <taxon>Hexacorallia</taxon>
        <taxon>Scleractinia</taxon>
        <taxon>Astrocoeniina</taxon>
        <taxon>Acroporidae</taxon>
        <taxon>Acropora</taxon>
    </lineage>
</organism>
<dbReference type="Pfam" id="PF00059">
    <property type="entry name" value="Lectin_C"/>
    <property type="match status" value="1"/>
</dbReference>
<dbReference type="InterPro" id="IPR016186">
    <property type="entry name" value="C-type_lectin-like/link_sf"/>
</dbReference>
<protein>
    <submittedName>
        <fullName evidence="2">CD209 antigen-like protein 2</fullName>
    </submittedName>
</protein>
<proteinExistence type="predicted"/>
<feature type="domain" description="C-type lectin" evidence="1">
    <location>
        <begin position="97"/>
        <end position="215"/>
    </location>
</feature>
<evidence type="ECO:0000259" key="1">
    <source>
        <dbReference type="PROSITE" id="PS50041"/>
    </source>
</evidence>
<accession>A0AAD9Q7T0</accession>
<keyword evidence="3" id="KW-1185">Reference proteome</keyword>
<dbReference type="InterPro" id="IPR016187">
    <property type="entry name" value="CTDL_fold"/>
</dbReference>
<dbReference type="SMART" id="SM00034">
    <property type="entry name" value="CLECT"/>
    <property type="match status" value="1"/>
</dbReference>
<feature type="non-terminal residue" evidence="2">
    <location>
        <position position="1"/>
    </location>
</feature>
<evidence type="ECO:0000313" key="3">
    <source>
        <dbReference type="Proteomes" id="UP001249851"/>
    </source>
</evidence>
<gene>
    <name evidence="2" type="ORF">P5673_021554</name>
</gene>
<sequence>METLLIQWSRTVTATRNNSLRMMPYGVESSSRTATWDNVGPPSCLKQTTAVNKFHKMWRKKVWSTITLKKRDARRIPHSIPLPLRGKNACPTGFVVHGGSCYYVANASNASIWNNSRESCQDLGADLAVIKSEDENRFVYDLLRNSIDNRNRWIRLYRKADDKFYWLDDGPAEGNYHNWGDCEPNNKGGENCVILRAGNHNGAWNNILCSSDGPV</sequence>
<evidence type="ECO:0000313" key="2">
    <source>
        <dbReference type="EMBL" id="KAK2556331.1"/>
    </source>
</evidence>
<name>A0AAD9Q7T0_ACRCE</name>
<dbReference type="InterPro" id="IPR001304">
    <property type="entry name" value="C-type_lectin-like"/>
</dbReference>
<dbReference type="Gene3D" id="3.10.100.10">
    <property type="entry name" value="Mannose-Binding Protein A, subunit A"/>
    <property type="match status" value="1"/>
</dbReference>
<comment type="caution">
    <text evidence="2">The sequence shown here is derived from an EMBL/GenBank/DDBJ whole genome shotgun (WGS) entry which is preliminary data.</text>
</comment>
<reference evidence="2" key="1">
    <citation type="journal article" date="2023" name="G3 (Bethesda)">
        <title>Whole genome assembly and annotation of the endangered Caribbean coral Acropora cervicornis.</title>
        <authorList>
            <person name="Selwyn J.D."/>
            <person name="Vollmer S.V."/>
        </authorList>
    </citation>
    <scope>NUCLEOTIDE SEQUENCE</scope>
    <source>
        <strain evidence="2">K2</strain>
    </source>
</reference>